<reference evidence="2 3" key="1">
    <citation type="journal article" date="2023" name="Front. Microbiol.">
        <title>Phylogeography and host specificity of Pasteurellaceae pathogenic to sea-farmed fish in the north-east Atlantic.</title>
        <authorList>
            <person name="Gulla S."/>
            <person name="Colquhoun D.J."/>
            <person name="Olsen A.B."/>
            <person name="Spilsberg B."/>
            <person name="Lagesen K."/>
            <person name="Aakesson C.P."/>
            <person name="Strom S."/>
            <person name="Manji F."/>
            <person name="Birkbeck T.H."/>
            <person name="Nilsen H.K."/>
        </authorList>
    </citation>
    <scope>NUCLEOTIDE SEQUENCE [LARGE SCALE GENOMIC DNA]</scope>
    <source>
        <strain evidence="2 3">NVIB3131</strain>
    </source>
</reference>
<feature type="compositionally biased region" description="Basic residues" evidence="1">
    <location>
        <begin position="229"/>
        <end position="247"/>
    </location>
</feature>
<sequence length="378" mass="43554">MKKLVILLVGIISLLPSYIQARTCNIIVHSSTSLKMAKGVMLVAQKYKHFDNVTILKNNGNYLVSVADVNKALSERILEEWKEEKIIPKNSFCLTKKYTRVHSKATKKVTPVTKVERKQSSTAKGKVCNVIIHTSKSLQTTRKEILKYKHFKNASILKNKKWYFVSVAKINKQQSNKILKQWKAQRKIPQDSFCSTRRYRTVNLKSGNNTVLKASKTAKKPNKEMKVTSKAKLKQVKPQKTMPKKLKNSTQPLNPQKALVLDFNKKIKIYQNNKLKLIDSYNKTNNALKLTLQSPTQDNLLKYKKLLQGLLVTKKVLVESYNNVANDYRKNRDYFNKIKGVDKLPSFLKNEKMNIEMISNKILEMKGKLCQNKSFNCN</sequence>
<name>A0AAW8CGH3_9PAST</name>
<dbReference type="Proteomes" id="UP001226020">
    <property type="component" value="Unassembled WGS sequence"/>
</dbReference>
<keyword evidence="3" id="KW-1185">Reference proteome</keyword>
<dbReference type="EMBL" id="JASAXT010000015">
    <property type="protein sequence ID" value="MDP8149089.1"/>
    <property type="molecule type" value="Genomic_DNA"/>
</dbReference>
<dbReference type="AlphaFoldDB" id="A0AAW8CGH3"/>
<dbReference type="RefSeq" id="WP_306351956.1">
    <property type="nucleotide sequence ID" value="NZ_JASAWV010000013.1"/>
</dbReference>
<accession>A0AAW8CGH3</accession>
<proteinExistence type="predicted"/>
<protein>
    <submittedName>
        <fullName evidence="2">Uncharacterized protein</fullName>
    </submittedName>
</protein>
<evidence type="ECO:0000256" key="1">
    <source>
        <dbReference type="SAM" id="MobiDB-lite"/>
    </source>
</evidence>
<feature type="region of interest" description="Disordered" evidence="1">
    <location>
        <begin position="229"/>
        <end position="251"/>
    </location>
</feature>
<evidence type="ECO:0000313" key="2">
    <source>
        <dbReference type="EMBL" id="MDP8149089.1"/>
    </source>
</evidence>
<organism evidence="2 3">
    <name type="scientific">Phocoenobacter atlanticus subsp. atlanticus</name>
    <dbReference type="NCBI Taxonomy" id="3061285"/>
    <lineage>
        <taxon>Bacteria</taxon>
        <taxon>Pseudomonadati</taxon>
        <taxon>Pseudomonadota</taxon>
        <taxon>Gammaproteobacteria</taxon>
        <taxon>Pasteurellales</taxon>
        <taxon>Pasteurellaceae</taxon>
        <taxon>Phocoenobacter</taxon>
        <taxon>Phocoenobacter atlanticus</taxon>
    </lineage>
</organism>
<comment type="caution">
    <text evidence="2">The sequence shown here is derived from an EMBL/GenBank/DDBJ whole genome shotgun (WGS) entry which is preliminary data.</text>
</comment>
<evidence type="ECO:0000313" key="3">
    <source>
        <dbReference type="Proteomes" id="UP001226020"/>
    </source>
</evidence>
<gene>
    <name evidence="2" type="ORF">QJU57_08375</name>
</gene>